<accession>A0A0A2LVT6</accession>
<feature type="chain" id="PRO_5001991518" description="Lipoprotein" evidence="1">
    <location>
        <begin position="21"/>
        <end position="176"/>
    </location>
</feature>
<evidence type="ECO:0000313" key="3">
    <source>
        <dbReference type="Proteomes" id="UP000030129"/>
    </source>
</evidence>
<feature type="signal peptide" evidence="1">
    <location>
        <begin position="1"/>
        <end position="20"/>
    </location>
</feature>
<sequence>MKKIITVFLLALLTAVSFWSCEKDDICAEGTVTTPSLIIEFYNRDNHTDPKNVTFFSYFSADLDTIGTINGTNHIEVPLRTDTTATTWNFRLGSSQLGEITYNTDVITFNYETKELFVSRACGFKSNFTLNLQNGTAPDPLVIEDSEDEEGLWIQEYTIEESNIENEDEVHVKIYF</sequence>
<evidence type="ECO:0000313" key="2">
    <source>
        <dbReference type="EMBL" id="KGO83441.1"/>
    </source>
</evidence>
<dbReference type="InterPro" id="IPR045607">
    <property type="entry name" value="DUF6452"/>
</dbReference>
<evidence type="ECO:0008006" key="4">
    <source>
        <dbReference type="Google" id="ProtNLM"/>
    </source>
</evidence>
<gene>
    <name evidence="2" type="ORF">Q763_02415</name>
</gene>
<protein>
    <recommendedName>
        <fullName evidence="4">Lipoprotein</fullName>
    </recommendedName>
</protein>
<dbReference type="STRING" id="1406840.Q763_02415"/>
<comment type="caution">
    <text evidence="2">The sequence shown here is derived from an EMBL/GenBank/DDBJ whole genome shotgun (WGS) entry which is preliminary data.</text>
</comment>
<dbReference type="Proteomes" id="UP000030129">
    <property type="component" value="Unassembled WGS sequence"/>
</dbReference>
<dbReference type="AlphaFoldDB" id="A0A0A2LVT6"/>
<proteinExistence type="predicted"/>
<dbReference type="eggNOG" id="ENOG50331A0">
    <property type="taxonomic scope" value="Bacteria"/>
</dbReference>
<evidence type="ECO:0000256" key="1">
    <source>
        <dbReference type="SAM" id="SignalP"/>
    </source>
</evidence>
<dbReference type="RefSeq" id="WP_035130824.1">
    <property type="nucleotide sequence ID" value="NZ_JRLV01000003.1"/>
</dbReference>
<reference evidence="2 3" key="1">
    <citation type="submission" date="2013-09" db="EMBL/GenBank/DDBJ databases">
        <authorList>
            <person name="Zeng Z."/>
            <person name="Chen C."/>
        </authorList>
    </citation>
    <scope>NUCLEOTIDE SEQUENCE [LARGE SCALE GENOMIC DNA]</scope>
    <source>
        <strain evidence="2 3">F44-8</strain>
    </source>
</reference>
<name>A0A0A2LVT6_9FLAO</name>
<keyword evidence="1" id="KW-0732">Signal</keyword>
<dbReference type="Pfam" id="PF20050">
    <property type="entry name" value="DUF6452"/>
    <property type="match status" value="1"/>
</dbReference>
<keyword evidence="3" id="KW-1185">Reference proteome</keyword>
<organism evidence="2 3">
    <name type="scientific">Flavobacterium beibuense F44-8</name>
    <dbReference type="NCBI Taxonomy" id="1406840"/>
    <lineage>
        <taxon>Bacteria</taxon>
        <taxon>Pseudomonadati</taxon>
        <taxon>Bacteroidota</taxon>
        <taxon>Flavobacteriia</taxon>
        <taxon>Flavobacteriales</taxon>
        <taxon>Flavobacteriaceae</taxon>
        <taxon>Flavobacterium</taxon>
    </lineage>
</organism>
<dbReference type="EMBL" id="JRLV01000003">
    <property type="protein sequence ID" value="KGO83441.1"/>
    <property type="molecule type" value="Genomic_DNA"/>
</dbReference>